<comment type="caution">
    <text evidence="2">The sequence shown here is derived from an EMBL/GenBank/DDBJ whole genome shotgun (WGS) entry which is preliminary data.</text>
</comment>
<dbReference type="Gene3D" id="3.40.630.10">
    <property type="entry name" value="Zn peptidases"/>
    <property type="match status" value="1"/>
</dbReference>
<dbReference type="GO" id="GO:0006508">
    <property type="term" value="P:proteolysis"/>
    <property type="evidence" value="ECO:0007669"/>
    <property type="project" value="InterPro"/>
</dbReference>
<dbReference type="HOGENOM" id="CLU_049425_0_0_6"/>
<evidence type="ECO:0000313" key="3">
    <source>
        <dbReference type="Proteomes" id="UP000003789"/>
    </source>
</evidence>
<dbReference type="InterPro" id="IPR007484">
    <property type="entry name" value="Peptidase_M28"/>
</dbReference>
<sequence length="380" mass="41544">MKNGIFYCSALAVALTLAGCNNDNNNDDGKTAEIDYGAKAMDYLVEIADETQGIGAREASTQQELETGAWIYDKLTGFGYDVTIQPFTYTKKVGGVDTILISNNYIIEKKGAQDKTIVLSAHYDSTGSDHGSLGATDNGAGLAAAIAIAEKLQLTDLPYNVRILFPGAEENGLNGSLHYVKNAIDNDELDNVIGMINYDTVGGGDIVYVHAAHSDYEEYKGECESLGLNETNYTTETKFRDAMLQASIDVNGEDAKYIIHPALEGYPEGETGSWSDHAGFACAGIPIAYVEATNFNINGKYGYDGYSQTTNPEMWDCYDSDIKTACDRDTETKWGKIWHTEYDKLDKLDEAFPGRVAKQVSDNVNIVIELLTNDKYITVQ</sequence>
<dbReference type="EMBL" id="AAPH01000008">
    <property type="protein sequence ID" value="EAS43767.1"/>
    <property type="molecule type" value="Genomic_DNA"/>
</dbReference>
<gene>
    <name evidence="2" type="ORF">P3TCK_15714</name>
</gene>
<dbReference type="GO" id="GO:0008235">
    <property type="term" value="F:metalloexopeptidase activity"/>
    <property type="evidence" value="ECO:0007669"/>
    <property type="project" value="InterPro"/>
</dbReference>
<feature type="domain" description="Peptidase M28" evidence="1">
    <location>
        <begin position="104"/>
        <end position="361"/>
    </location>
</feature>
<evidence type="ECO:0000313" key="2">
    <source>
        <dbReference type="EMBL" id="EAS43767.1"/>
    </source>
</evidence>
<dbReference type="InterPro" id="IPR045175">
    <property type="entry name" value="M28_fam"/>
</dbReference>
<dbReference type="Proteomes" id="UP000003789">
    <property type="component" value="Unassembled WGS sequence"/>
</dbReference>
<dbReference type="PANTHER" id="PTHR12147">
    <property type="entry name" value="METALLOPEPTIDASE M28 FAMILY MEMBER"/>
    <property type="match status" value="1"/>
</dbReference>
<dbReference type="SUPFAM" id="SSF53187">
    <property type="entry name" value="Zn-dependent exopeptidases"/>
    <property type="match status" value="1"/>
</dbReference>
<evidence type="ECO:0000259" key="1">
    <source>
        <dbReference type="Pfam" id="PF04389"/>
    </source>
</evidence>
<dbReference type="PANTHER" id="PTHR12147:SF26">
    <property type="entry name" value="PEPTIDASE M28 DOMAIN-CONTAINING PROTEIN"/>
    <property type="match status" value="1"/>
</dbReference>
<accession>Q1Z5W5</accession>
<name>Q1Z5W5_9GAMM</name>
<dbReference type="AlphaFoldDB" id="Q1Z5W5"/>
<protein>
    <recommendedName>
        <fullName evidence="1">Peptidase M28 domain-containing protein</fullName>
    </recommendedName>
</protein>
<dbReference type="PROSITE" id="PS51257">
    <property type="entry name" value="PROKAR_LIPOPROTEIN"/>
    <property type="match status" value="1"/>
</dbReference>
<dbReference type="OrthoDB" id="1521787at2"/>
<dbReference type="RefSeq" id="WP_006231040.1">
    <property type="nucleotide sequence ID" value="NZ_CH724135.1"/>
</dbReference>
<organism evidence="2 3">
    <name type="scientific">Photobacterium profundum 3TCK</name>
    <dbReference type="NCBI Taxonomy" id="314280"/>
    <lineage>
        <taxon>Bacteria</taxon>
        <taxon>Pseudomonadati</taxon>
        <taxon>Pseudomonadota</taxon>
        <taxon>Gammaproteobacteria</taxon>
        <taxon>Vibrionales</taxon>
        <taxon>Vibrionaceae</taxon>
        <taxon>Photobacterium</taxon>
    </lineage>
</organism>
<reference evidence="2 3" key="1">
    <citation type="submission" date="2006-03" db="EMBL/GenBank/DDBJ databases">
        <authorList>
            <person name="Bartlett D.H."/>
            <person name="Valle G."/>
            <person name="Lauro F.M."/>
            <person name="Vezzi A."/>
            <person name="Simonato F."/>
            <person name="Eloe E."/>
            <person name="Vitulo N."/>
            <person name="Stratton T.K."/>
            <person name="D'angelo M."/>
            <person name="Ferriera S."/>
            <person name="Johnson J."/>
            <person name="Kravitz S."/>
            <person name="Beeson K."/>
            <person name="Sutton G."/>
            <person name="Rogers Y."/>
            <person name="Friedman R."/>
            <person name="Frazier M."/>
            <person name="Venter J.C."/>
        </authorList>
    </citation>
    <scope>NUCLEOTIDE SEQUENCE [LARGE SCALE GENOMIC DNA]</scope>
    <source>
        <strain evidence="2 3">3TCK</strain>
    </source>
</reference>
<dbReference type="Pfam" id="PF04389">
    <property type="entry name" value="Peptidase_M28"/>
    <property type="match status" value="1"/>
</dbReference>
<proteinExistence type="predicted"/>